<organism evidence="2 3">
    <name type="scientific">Treponema primitia (strain ATCC BAA-887 / DSM 12427 / ZAS-2)</name>
    <dbReference type="NCBI Taxonomy" id="545694"/>
    <lineage>
        <taxon>Bacteria</taxon>
        <taxon>Pseudomonadati</taxon>
        <taxon>Spirochaetota</taxon>
        <taxon>Spirochaetia</taxon>
        <taxon>Spirochaetales</taxon>
        <taxon>Treponemataceae</taxon>
        <taxon>Treponema</taxon>
    </lineage>
</organism>
<dbReference type="Proteomes" id="UP000009223">
    <property type="component" value="Chromosome"/>
</dbReference>
<feature type="domain" description="Endonuclease/exonuclease/phosphatase" evidence="1">
    <location>
        <begin position="72"/>
        <end position="231"/>
    </location>
</feature>
<dbReference type="HOGENOM" id="CLU_806105_0_0_12"/>
<dbReference type="GO" id="GO:0006506">
    <property type="term" value="P:GPI anchor biosynthetic process"/>
    <property type="evidence" value="ECO:0007669"/>
    <property type="project" value="TreeGrafter"/>
</dbReference>
<dbReference type="GO" id="GO:0003824">
    <property type="term" value="F:catalytic activity"/>
    <property type="evidence" value="ECO:0007669"/>
    <property type="project" value="InterPro"/>
</dbReference>
<dbReference type="EMBL" id="CP001843">
    <property type="protein sequence ID" value="AEF84571.1"/>
    <property type="molecule type" value="Genomic_DNA"/>
</dbReference>
<dbReference type="GO" id="GO:0016020">
    <property type="term" value="C:membrane"/>
    <property type="evidence" value="ECO:0007669"/>
    <property type="project" value="GOC"/>
</dbReference>
<dbReference type="STRING" id="545694.TREPR_1979"/>
<dbReference type="Pfam" id="PF03372">
    <property type="entry name" value="Exo_endo_phos"/>
    <property type="match status" value="1"/>
</dbReference>
<dbReference type="eggNOG" id="COG3568">
    <property type="taxonomic scope" value="Bacteria"/>
</dbReference>
<evidence type="ECO:0000259" key="1">
    <source>
        <dbReference type="Pfam" id="PF03372"/>
    </source>
</evidence>
<dbReference type="Gene3D" id="3.60.10.10">
    <property type="entry name" value="Endonuclease/exonuclease/phosphatase"/>
    <property type="match status" value="1"/>
</dbReference>
<reference evidence="3" key="1">
    <citation type="submission" date="2009-12" db="EMBL/GenBank/DDBJ databases">
        <title>Complete sequence of Treponema primitia strain ZAS-2.</title>
        <authorList>
            <person name="Tetu S.G."/>
            <person name="Matson E."/>
            <person name="Ren Q."/>
            <person name="Seshadri R."/>
            <person name="Elbourne L."/>
            <person name="Hassan K.A."/>
            <person name="Durkin A."/>
            <person name="Radune D."/>
            <person name="Mohamoud Y."/>
            <person name="Shay R."/>
            <person name="Jin S."/>
            <person name="Zhang X."/>
            <person name="Lucey K."/>
            <person name="Ballor N.R."/>
            <person name="Ottesen E."/>
            <person name="Rosenthal R."/>
            <person name="Allen A."/>
            <person name="Leadbetter J.R."/>
            <person name="Paulsen I.T."/>
        </authorList>
    </citation>
    <scope>NUCLEOTIDE SEQUENCE [LARGE SCALE GENOMIC DNA]</scope>
    <source>
        <strain evidence="3">ATCC BAA-887 / DSM 12427 / ZAS-2</strain>
    </source>
</reference>
<reference evidence="2 3" key="2">
    <citation type="journal article" date="2011" name="ISME J.">
        <title>RNA-seq reveals cooperative metabolic interactions between two termite-gut spirochete species in co-culture.</title>
        <authorList>
            <person name="Rosenthal A.Z."/>
            <person name="Matson E.G."/>
            <person name="Eldar A."/>
            <person name="Leadbetter J.R."/>
        </authorList>
    </citation>
    <scope>NUCLEOTIDE SEQUENCE [LARGE SCALE GENOMIC DNA]</scope>
    <source>
        <strain evidence="3">ATCC BAA-887 / DSM 12427 / ZAS-2</strain>
    </source>
</reference>
<gene>
    <name evidence="2" type="ordered locus">TREPR_1979</name>
</gene>
<keyword evidence="3" id="KW-1185">Reference proteome</keyword>
<dbReference type="InterPro" id="IPR051916">
    <property type="entry name" value="GPI-anchor_lipid_remodeler"/>
</dbReference>
<sequence length="360" mass="39562">MIQYKQESIGIAAAAVGKLSHPEAIKTYLPEMLELEGDNSFSKTGKTPFRAAIFNMEAGRRLKEIKAYFTYLPQLKDADVLFANELDYGMARTGNLHVTKELAECLGMNYVYGVEFLTLKAGQSGNGLGLHGNAIFSRFPLKNFGALRLPIAYDWFYKPGDSRLGMRMAVFAEADMGALGTVGLVSVHLENRTDPRGRLHQMEALLNAVEGHFAPGTPVLIGGDMNTNTIDGNDDSQMRSLADHPDEQWRRLGQIPALEPLLDHAASRGFSYHDCNSMTKPTRRKPMDDGQTVLLNLDWFFQRGLVCSAPSRVESIFHSNGLKNPSEEALSYQGQELSDHDIVLVSCAGNSVASCGGKRS</sequence>
<dbReference type="AlphaFoldDB" id="F5YKF5"/>
<protein>
    <recommendedName>
        <fullName evidence="1">Endonuclease/exonuclease/phosphatase domain-containing protein</fullName>
    </recommendedName>
</protein>
<accession>F5YKF5</accession>
<dbReference type="OrthoDB" id="5447300at2"/>
<dbReference type="SUPFAM" id="SSF56219">
    <property type="entry name" value="DNase I-like"/>
    <property type="match status" value="1"/>
</dbReference>
<dbReference type="RefSeq" id="WP_015708174.1">
    <property type="nucleotide sequence ID" value="NC_015578.1"/>
</dbReference>
<dbReference type="PANTHER" id="PTHR14859:SF1">
    <property type="entry name" value="PGAP2-INTERACTING PROTEIN"/>
    <property type="match status" value="1"/>
</dbReference>
<evidence type="ECO:0000313" key="2">
    <source>
        <dbReference type="EMBL" id="AEF84571.1"/>
    </source>
</evidence>
<dbReference type="KEGG" id="tpi:TREPR_1979"/>
<name>F5YKF5_TREPZ</name>
<dbReference type="InterPro" id="IPR005135">
    <property type="entry name" value="Endo/exonuclease/phosphatase"/>
</dbReference>
<dbReference type="PANTHER" id="PTHR14859">
    <property type="entry name" value="CALCOFLUOR WHITE HYPERSENSITIVE PROTEIN PRECURSOR"/>
    <property type="match status" value="1"/>
</dbReference>
<proteinExistence type="predicted"/>
<evidence type="ECO:0000313" key="3">
    <source>
        <dbReference type="Proteomes" id="UP000009223"/>
    </source>
</evidence>
<dbReference type="InterPro" id="IPR036691">
    <property type="entry name" value="Endo/exonu/phosph_ase_sf"/>
</dbReference>